<dbReference type="InterPro" id="IPR037066">
    <property type="entry name" value="Plug_dom_sf"/>
</dbReference>
<dbReference type="RefSeq" id="WP_244611624.1">
    <property type="nucleotide sequence ID" value="NZ_AP019735.1"/>
</dbReference>
<keyword evidence="4 10" id="KW-0812">Transmembrane</keyword>
<gene>
    <name evidence="14" type="ORF">A5CBH24_07390</name>
</gene>
<dbReference type="PANTHER" id="PTHR30069">
    <property type="entry name" value="TONB-DEPENDENT OUTER MEMBRANE RECEPTOR"/>
    <property type="match status" value="1"/>
</dbReference>
<evidence type="ECO:0000256" key="5">
    <source>
        <dbReference type="ARBA" id="ARBA00022729"/>
    </source>
</evidence>
<dbReference type="GO" id="GO:0015344">
    <property type="term" value="F:siderophore uptake transmembrane transporter activity"/>
    <property type="evidence" value="ECO:0007669"/>
    <property type="project" value="TreeGrafter"/>
</dbReference>
<evidence type="ECO:0000256" key="3">
    <source>
        <dbReference type="ARBA" id="ARBA00022452"/>
    </source>
</evidence>
<keyword evidence="8" id="KW-0675">Receptor</keyword>
<dbReference type="GeneID" id="78341454"/>
<dbReference type="Gene3D" id="2.170.130.10">
    <property type="entry name" value="TonB-dependent receptor, plug domain"/>
    <property type="match status" value="1"/>
</dbReference>
<evidence type="ECO:0000256" key="2">
    <source>
        <dbReference type="ARBA" id="ARBA00022448"/>
    </source>
</evidence>
<dbReference type="KEGG" id="acou:A5CBH24_07390"/>
<dbReference type="InterPro" id="IPR023996">
    <property type="entry name" value="TonB-dep_OMP_SusC/RagA"/>
</dbReference>
<dbReference type="Pfam" id="PF00593">
    <property type="entry name" value="TonB_dep_Rec_b-barrel"/>
    <property type="match status" value="1"/>
</dbReference>
<sequence length="1022" mass="112780">MNKIKHIIVRSVLVVLLVAVGGGNLYAQKSQLSGTVSDAENIPLVGASIIVEGTHVGTTTDADGAFRLPAAPGQRLTVSYLGYKSKTVTVGSRTSLDIILESDNSLINEVVVVGYDTQKKVNLTGSVASVSAEDLANRPIVSSSTALQGIAPGVTVTTQSGAPGGDGGMIRVRGIGTFGGSSAAPLVLIDGVEGSLDAVDATQIDQISVLKDAASSAIYGSRAANGVILVTTKRGKKGQTSVTYRGYVGWQSPTDTPETVSAEEYMILSRETSFNDGKESIYTDDYIARYRENNRIDPDNYPLTDWQDQILTGSGFTHNHNLSLTASTERVRVMTSFGYLDQKGIIKRTDYQRYNVRNNMNIDFSDKLSMRFDVSFVNGDRRRIPQQNTLFNYMNTRDPLILSRWSTGYWAGLSGGSTNVLPTLEGEGGNVKNNTIRLNGAVTLTFKPVKWLTLEGMVAPRYVTTNNHTFVKKMKFYSDAFGTVSNSSNVAFNYLDESANRSFYGNYQFTAALQHTFAQNHNFKLLLGASRETYDNKTLSAHREDFAYPDYEVIGAGADNETKDNGGGHAQWALQSFFGRLNYNFKERYLFEANVRFDGSSRFAKGNRWGIFPSFSGAWRLTEEPFMQDVRRTLSEFKIRASYGQLGNQNIGSNYPTIQQLDVSSISVNDVITPIVTQTTLANPDITWESTEMYDVGIDATLFDKLSVTADWYYKKTHDILLTLDIPSIIGLGAPYQNAGTVRNVGWEVAVGYHNKWRDFSFGVEANLSDVVNKIIDMKGTTGGSGAIRNQEGSAINSIYGLKCVGMARTQEEADWVNENCPQYGVTTKPGDLIYADMDDSGTIDDKDMTIIGSTVPRYTYGVNLSFGWKGLNLSAFFQGVGKVDGYLSSYYVQPCQQGGTFRKEHLDRWNETNPNGKYPRLTMTDANNWKQSSFWMRSAAYCRLKNIQLSYTLPRTWLKKLRMKSAMVFVNAQNLFTITDFYQGFDPEVAYSGSGDGVELGAVAYNYPQVKVVTMGVELKF</sequence>
<organism evidence="14 15">
    <name type="scientific">Alistipes communis</name>
    <dbReference type="NCBI Taxonomy" id="2585118"/>
    <lineage>
        <taxon>Bacteria</taxon>
        <taxon>Pseudomonadati</taxon>
        <taxon>Bacteroidota</taxon>
        <taxon>Bacteroidia</taxon>
        <taxon>Bacteroidales</taxon>
        <taxon>Rikenellaceae</taxon>
        <taxon>Alistipes</taxon>
    </lineage>
</organism>
<dbReference type="PANTHER" id="PTHR30069:SF29">
    <property type="entry name" value="HEMOGLOBIN AND HEMOGLOBIN-HAPTOGLOBIN-BINDING PROTEIN 1-RELATED"/>
    <property type="match status" value="1"/>
</dbReference>
<evidence type="ECO:0000313" key="15">
    <source>
        <dbReference type="Proteomes" id="UP000318946"/>
    </source>
</evidence>
<evidence type="ECO:0000256" key="11">
    <source>
        <dbReference type="RuleBase" id="RU003357"/>
    </source>
</evidence>
<dbReference type="NCBIfam" id="TIGR04056">
    <property type="entry name" value="OMP_RagA_SusC"/>
    <property type="match status" value="1"/>
</dbReference>
<dbReference type="Proteomes" id="UP000318946">
    <property type="component" value="Chromosome"/>
</dbReference>
<dbReference type="Pfam" id="PF07715">
    <property type="entry name" value="Plug"/>
    <property type="match status" value="1"/>
</dbReference>
<evidence type="ECO:0000256" key="8">
    <source>
        <dbReference type="ARBA" id="ARBA00023170"/>
    </source>
</evidence>
<reference evidence="15" key="1">
    <citation type="submission" date="2019-06" db="EMBL/GenBank/DDBJ databases">
        <title>Alistipes onderdonkii subsp. vulgaris subsp. nov., Alistipes dispar sp. nov. and Alistipes communis sp. nov., isolated from human faeces, and creation of Alistipes onderdonkii subsp. onderdonkii subsp. nov.</title>
        <authorList>
            <person name="Sakamoto M."/>
            <person name="Ikeyama N."/>
            <person name="Ogata Y."/>
            <person name="Suda W."/>
            <person name="Iino T."/>
            <person name="Hattori M."/>
            <person name="Ohkuma M."/>
        </authorList>
    </citation>
    <scope>NUCLEOTIDE SEQUENCE [LARGE SCALE GENOMIC DNA]</scope>
    <source>
        <strain evidence="15">5CBH24</strain>
    </source>
</reference>
<keyword evidence="6 11" id="KW-0798">TonB box</keyword>
<evidence type="ECO:0000256" key="6">
    <source>
        <dbReference type="ARBA" id="ARBA00023077"/>
    </source>
</evidence>
<evidence type="ECO:0000259" key="12">
    <source>
        <dbReference type="Pfam" id="PF00593"/>
    </source>
</evidence>
<dbReference type="SUPFAM" id="SSF56935">
    <property type="entry name" value="Porins"/>
    <property type="match status" value="1"/>
</dbReference>
<keyword evidence="2 10" id="KW-0813">Transport</keyword>
<evidence type="ECO:0000256" key="4">
    <source>
        <dbReference type="ARBA" id="ARBA00022692"/>
    </source>
</evidence>
<keyword evidence="3 10" id="KW-1134">Transmembrane beta strand</keyword>
<proteinExistence type="inferred from homology"/>
<evidence type="ECO:0000313" key="14">
    <source>
        <dbReference type="EMBL" id="BBL03426.1"/>
    </source>
</evidence>
<dbReference type="InterPro" id="IPR000531">
    <property type="entry name" value="Beta-barrel_TonB"/>
</dbReference>
<dbReference type="Pfam" id="PF13715">
    <property type="entry name" value="CarbopepD_reg_2"/>
    <property type="match status" value="1"/>
</dbReference>
<dbReference type="EMBL" id="AP019735">
    <property type="protein sequence ID" value="BBL03426.1"/>
    <property type="molecule type" value="Genomic_DNA"/>
</dbReference>
<evidence type="ECO:0000259" key="13">
    <source>
        <dbReference type="Pfam" id="PF07715"/>
    </source>
</evidence>
<evidence type="ECO:0000256" key="10">
    <source>
        <dbReference type="PROSITE-ProRule" id="PRU01360"/>
    </source>
</evidence>
<comment type="similarity">
    <text evidence="10 11">Belongs to the TonB-dependent receptor family.</text>
</comment>
<evidence type="ECO:0000256" key="9">
    <source>
        <dbReference type="ARBA" id="ARBA00023237"/>
    </source>
</evidence>
<dbReference type="SUPFAM" id="SSF49464">
    <property type="entry name" value="Carboxypeptidase regulatory domain-like"/>
    <property type="match status" value="1"/>
</dbReference>
<dbReference type="InterPro" id="IPR039426">
    <property type="entry name" value="TonB-dep_rcpt-like"/>
</dbReference>
<name>A0A4Y1WTD8_9BACT</name>
<evidence type="ECO:0000256" key="1">
    <source>
        <dbReference type="ARBA" id="ARBA00004571"/>
    </source>
</evidence>
<dbReference type="InterPro" id="IPR036942">
    <property type="entry name" value="Beta-barrel_TonB_sf"/>
</dbReference>
<dbReference type="InterPro" id="IPR012910">
    <property type="entry name" value="Plug_dom"/>
</dbReference>
<dbReference type="AlphaFoldDB" id="A0A4Y1WTD8"/>
<feature type="domain" description="TonB-dependent receptor-like beta-barrel" evidence="12">
    <location>
        <begin position="391"/>
        <end position="976"/>
    </location>
</feature>
<dbReference type="InterPro" id="IPR008969">
    <property type="entry name" value="CarboxyPept-like_regulatory"/>
</dbReference>
<keyword evidence="5" id="KW-0732">Signal</keyword>
<protein>
    <submittedName>
        <fullName evidence="14">SusC/RagA family TonB-linked outer membrane protein</fullName>
    </submittedName>
</protein>
<dbReference type="Gene3D" id="2.40.170.20">
    <property type="entry name" value="TonB-dependent receptor, beta-barrel domain"/>
    <property type="match status" value="1"/>
</dbReference>
<dbReference type="GO" id="GO:0009279">
    <property type="term" value="C:cell outer membrane"/>
    <property type="evidence" value="ECO:0007669"/>
    <property type="project" value="UniProtKB-SubCell"/>
</dbReference>
<evidence type="ECO:0000256" key="7">
    <source>
        <dbReference type="ARBA" id="ARBA00023136"/>
    </source>
</evidence>
<accession>A0A4Y1WTD8</accession>
<dbReference type="InterPro" id="IPR023997">
    <property type="entry name" value="TonB-dep_OMP_SusC/RagA_CS"/>
</dbReference>
<dbReference type="Gene3D" id="2.60.40.1120">
    <property type="entry name" value="Carboxypeptidase-like, regulatory domain"/>
    <property type="match status" value="1"/>
</dbReference>
<keyword evidence="7 10" id="KW-0472">Membrane</keyword>
<keyword evidence="15" id="KW-1185">Reference proteome</keyword>
<keyword evidence="9 10" id="KW-0998">Cell outer membrane</keyword>
<dbReference type="GO" id="GO:0044718">
    <property type="term" value="P:siderophore transmembrane transport"/>
    <property type="evidence" value="ECO:0007669"/>
    <property type="project" value="TreeGrafter"/>
</dbReference>
<comment type="subcellular location">
    <subcellularLocation>
        <location evidence="1 10">Cell outer membrane</location>
        <topology evidence="1 10">Multi-pass membrane protein</topology>
    </subcellularLocation>
</comment>
<feature type="domain" description="TonB-dependent receptor plug" evidence="13">
    <location>
        <begin position="120"/>
        <end position="227"/>
    </location>
</feature>
<dbReference type="PROSITE" id="PS52016">
    <property type="entry name" value="TONB_DEPENDENT_REC_3"/>
    <property type="match status" value="1"/>
</dbReference>
<dbReference type="NCBIfam" id="TIGR04057">
    <property type="entry name" value="SusC_RagA_signa"/>
    <property type="match status" value="1"/>
</dbReference>